<evidence type="ECO:0008006" key="6">
    <source>
        <dbReference type="Google" id="ProtNLM"/>
    </source>
</evidence>
<dbReference type="Pfam" id="PF24883">
    <property type="entry name" value="NPHP3_N"/>
    <property type="match status" value="1"/>
</dbReference>
<protein>
    <recommendedName>
        <fullName evidence="6">NACHT domain-containing protein</fullName>
    </recommendedName>
</protein>
<name>A0AA39U273_9PEZI</name>
<evidence type="ECO:0000256" key="1">
    <source>
        <dbReference type="ARBA" id="ARBA00022737"/>
    </source>
</evidence>
<gene>
    <name evidence="4" type="ORF">B0T14DRAFT_570839</name>
</gene>
<sequence>MHIVTEIKVQQKSASPWGRVRAAVKLVLKKGQIEQIEDQISKCNGAVLTELCNISAIYHNIHHDNLVNFRSESRRLGLEQSTRLESIETMLKKLSKLPRVSSTERIPVAQKLSEIEHMMARVNLSEHDLANQLRIMRTLTFETRTVRHDAIPLAHKRTFQWVFAPGPNTPCSDSTKTVDAESVGLLEWLAQGDSTFWVSGKPGSGKSTFMKFLADHDATKKALAAWAHPLPVFVGSHYFWISGTTMQKSQEGLLRSLLYGIFSRCPDLMSVACPARWQTKEDTPWTVTEMRFVIDTLSAQDQLPCKFCFFIDGLDEFDGEHLEFCDSLLSMTRSPNDEGRKLYIHDLTKHDVFEYAQDRLQQHPRWKQMRSKTGQTNALINAISDKAQGVFLWVFLVTKLLREGLTNYDTFRELQKRLDTFPSDLEPFFMQIIKSVPDFYREKMAEALKIALADPEPLEALIYSFHDMEDFDLPTADTFNSRREHVAKRLNGRCRGLLEMNPMGQIGFLHRTVADFLRTRDMSTFLNENTTPNFAPNMEVLQHYASLIRAAAYDDRVELSHCVGKALQYASRAEFEKPVSMPALDAAIDTLEYVVSNQWPNRSSVAGMEEENSGVLAFRSRVFAQPLTGYLMRKLARGSSYLLDFRSPGALALLRGPCYMAGGWSPEVVKLVDQVLEHGKGPNQPIAGTGYTVWSSFLAELMPVHDGDTLRVSVGPRFCSALQLDLLSLFLRHGAAPNVPLYDAQQPGKRYIHKTFPLDRLLAVAPFVPSDASMEHCFLEAFRTFLAKGAKFSMYDASLGFGSQFSMDMDMEETHEHPCITFFRESDASLARDDSRKSFFQELMRSILSKAQDAGWPLDE</sequence>
<dbReference type="PANTHER" id="PTHR10039:SF5">
    <property type="entry name" value="NACHT DOMAIN-CONTAINING PROTEIN"/>
    <property type="match status" value="1"/>
</dbReference>
<evidence type="ECO:0000259" key="2">
    <source>
        <dbReference type="Pfam" id="PF24883"/>
    </source>
</evidence>
<dbReference type="InterPro" id="IPR056884">
    <property type="entry name" value="NPHP3-like_N"/>
</dbReference>
<comment type="caution">
    <text evidence="4">The sequence shown here is derived from an EMBL/GenBank/DDBJ whole genome shotgun (WGS) entry which is preliminary data.</text>
</comment>
<evidence type="ECO:0000313" key="5">
    <source>
        <dbReference type="Proteomes" id="UP001175000"/>
    </source>
</evidence>
<dbReference type="EMBL" id="JAULSU010000007">
    <property type="protein sequence ID" value="KAK0610908.1"/>
    <property type="molecule type" value="Genomic_DNA"/>
</dbReference>
<proteinExistence type="predicted"/>
<dbReference type="Pfam" id="PF25053">
    <property type="entry name" value="DUF7791"/>
    <property type="match status" value="1"/>
</dbReference>
<dbReference type="InterPro" id="IPR056693">
    <property type="entry name" value="DUF7791"/>
</dbReference>
<feature type="domain" description="Nephrocystin 3-like N-terminal" evidence="2">
    <location>
        <begin position="186"/>
        <end position="333"/>
    </location>
</feature>
<dbReference type="InterPro" id="IPR027417">
    <property type="entry name" value="P-loop_NTPase"/>
</dbReference>
<keyword evidence="1" id="KW-0677">Repeat</keyword>
<organism evidence="4 5">
    <name type="scientific">Immersiella caudata</name>
    <dbReference type="NCBI Taxonomy" id="314043"/>
    <lineage>
        <taxon>Eukaryota</taxon>
        <taxon>Fungi</taxon>
        <taxon>Dikarya</taxon>
        <taxon>Ascomycota</taxon>
        <taxon>Pezizomycotina</taxon>
        <taxon>Sordariomycetes</taxon>
        <taxon>Sordariomycetidae</taxon>
        <taxon>Sordariales</taxon>
        <taxon>Lasiosphaeriaceae</taxon>
        <taxon>Immersiella</taxon>
    </lineage>
</organism>
<dbReference type="Gene3D" id="3.40.50.300">
    <property type="entry name" value="P-loop containing nucleotide triphosphate hydrolases"/>
    <property type="match status" value="1"/>
</dbReference>
<keyword evidence="5" id="KW-1185">Reference proteome</keyword>
<reference evidence="4" key="1">
    <citation type="submission" date="2023-06" db="EMBL/GenBank/DDBJ databases">
        <title>Genome-scale phylogeny and comparative genomics of the fungal order Sordariales.</title>
        <authorList>
            <consortium name="Lawrence Berkeley National Laboratory"/>
            <person name="Hensen N."/>
            <person name="Bonometti L."/>
            <person name="Westerberg I."/>
            <person name="Brannstrom I.O."/>
            <person name="Guillou S."/>
            <person name="Cros-Aarteil S."/>
            <person name="Calhoun S."/>
            <person name="Haridas S."/>
            <person name="Kuo A."/>
            <person name="Mondo S."/>
            <person name="Pangilinan J."/>
            <person name="Riley R."/>
            <person name="Labutti K."/>
            <person name="Andreopoulos B."/>
            <person name="Lipzen A."/>
            <person name="Chen C."/>
            <person name="Yanf M."/>
            <person name="Daum C."/>
            <person name="Ng V."/>
            <person name="Clum A."/>
            <person name="Steindorff A."/>
            <person name="Ohm R."/>
            <person name="Martin F."/>
            <person name="Silar P."/>
            <person name="Natvig D."/>
            <person name="Lalanne C."/>
            <person name="Gautier V."/>
            <person name="Ament-Velasquez S.L."/>
            <person name="Kruys A."/>
            <person name="Hutchinson M.I."/>
            <person name="Powell A.J."/>
            <person name="Barry K."/>
            <person name="Miller A.N."/>
            <person name="Grigoriev I.V."/>
            <person name="Debuchy R."/>
            <person name="Gladieux P."/>
            <person name="Thoren M.H."/>
            <person name="Johannesson H."/>
        </authorList>
    </citation>
    <scope>NUCLEOTIDE SEQUENCE</scope>
    <source>
        <strain evidence="4">CBS 606.72</strain>
    </source>
</reference>
<dbReference type="Proteomes" id="UP001175000">
    <property type="component" value="Unassembled WGS sequence"/>
</dbReference>
<dbReference type="PANTHER" id="PTHR10039">
    <property type="entry name" value="AMELOGENIN"/>
    <property type="match status" value="1"/>
</dbReference>
<evidence type="ECO:0000313" key="4">
    <source>
        <dbReference type="EMBL" id="KAK0610908.1"/>
    </source>
</evidence>
<dbReference type="AlphaFoldDB" id="A0AA39U273"/>
<accession>A0AA39U273</accession>
<evidence type="ECO:0000259" key="3">
    <source>
        <dbReference type="Pfam" id="PF25053"/>
    </source>
</evidence>
<dbReference type="SUPFAM" id="SSF52540">
    <property type="entry name" value="P-loop containing nucleoside triphosphate hydrolases"/>
    <property type="match status" value="1"/>
</dbReference>
<feature type="domain" description="DUF7791" evidence="3">
    <location>
        <begin position="435"/>
        <end position="550"/>
    </location>
</feature>